<gene>
    <name evidence="1" type="ORF">RED65_00990</name>
</gene>
<dbReference type="InterPro" id="IPR007495">
    <property type="entry name" value="NqrM"/>
</dbReference>
<keyword evidence="2" id="KW-1185">Reference proteome</keyword>
<sequence length="79" mass="8286">MEMMLVVFAFMLVIMAMMAIGVIVAKKPITGSCGGMSAIGMETACDVCGGDKTKCDTEIKKAKQSDPSDLAYDATGNNK</sequence>
<evidence type="ECO:0000313" key="1">
    <source>
        <dbReference type="EMBL" id="EAT13292.1"/>
    </source>
</evidence>
<protein>
    <recommendedName>
        <fullName evidence="3">ApbE family protein</fullName>
    </recommendedName>
</protein>
<dbReference type="AlphaFoldDB" id="Q1N4Y6"/>
<dbReference type="EMBL" id="AAQH01000002">
    <property type="protein sequence ID" value="EAT13292.1"/>
    <property type="molecule type" value="Genomic_DNA"/>
</dbReference>
<dbReference type="PANTHER" id="PTHR40691:SF3">
    <property type="entry name" value="(NA+)-NQR MATURATION NQRM"/>
    <property type="match status" value="1"/>
</dbReference>
<name>Q1N4Y6_9GAMM</name>
<dbReference type="OrthoDB" id="5296227at2"/>
<proteinExistence type="predicted"/>
<dbReference type="Proteomes" id="UP000004263">
    <property type="component" value="Unassembled WGS sequence"/>
</dbReference>
<reference evidence="1 2" key="1">
    <citation type="submission" date="2006-03" db="EMBL/GenBank/DDBJ databases">
        <authorList>
            <person name="Pinhassi J."/>
            <person name="Pedros-Alio C."/>
            <person name="Ferriera S."/>
            <person name="Johnson J."/>
            <person name="Kravitz S."/>
            <person name="Halpern A."/>
            <person name="Remington K."/>
            <person name="Beeson K."/>
            <person name="Tran B."/>
            <person name="Rogers Y.-H."/>
            <person name="Friedman R."/>
            <person name="Venter J.C."/>
        </authorList>
    </citation>
    <scope>NUCLEOTIDE SEQUENCE [LARGE SCALE GENOMIC DNA]</scope>
    <source>
        <strain evidence="1 2">RED65</strain>
    </source>
</reference>
<dbReference type="Pfam" id="PF04400">
    <property type="entry name" value="NqrM"/>
    <property type="match status" value="1"/>
</dbReference>
<accession>Q1N4Y6</accession>
<evidence type="ECO:0008006" key="3">
    <source>
        <dbReference type="Google" id="ProtNLM"/>
    </source>
</evidence>
<dbReference type="PANTHER" id="PTHR40691">
    <property type="entry name" value="(NA+)-NQR MATURATION NQRM"/>
    <property type="match status" value="1"/>
</dbReference>
<dbReference type="HOGENOM" id="CLU_191465_1_0_6"/>
<dbReference type="STRING" id="207949.RED65_00990"/>
<organism evidence="1 2">
    <name type="scientific">Bermanella marisrubri</name>
    <dbReference type="NCBI Taxonomy" id="207949"/>
    <lineage>
        <taxon>Bacteria</taxon>
        <taxon>Pseudomonadati</taxon>
        <taxon>Pseudomonadota</taxon>
        <taxon>Gammaproteobacteria</taxon>
        <taxon>Oceanospirillales</taxon>
        <taxon>Oceanospirillaceae</taxon>
        <taxon>Bermanella</taxon>
    </lineage>
</organism>
<dbReference type="RefSeq" id="WP_007017676.1">
    <property type="nucleotide sequence ID" value="NZ_CH724114.1"/>
</dbReference>
<comment type="caution">
    <text evidence="1">The sequence shown here is derived from an EMBL/GenBank/DDBJ whole genome shotgun (WGS) entry which is preliminary data.</text>
</comment>
<evidence type="ECO:0000313" key="2">
    <source>
        <dbReference type="Proteomes" id="UP000004263"/>
    </source>
</evidence>